<dbReference type="InterPro" id="IPR050534">
    <property type="entry name" value="Coronavir_polyprotein_1ab"/>
</dbReference>
<keyword evidence="5" id="KW-1185">Reference proteome</keyword>
<dbReference type="CDD" id="cd18809">
    <property type="entry name" value="SF1_C_RecD"/>
    <property type="match status" value="1"/>
</dbReference>
<accession>A0ABN2NDB8</accession>
<dbReference type="SUPFAM" id="SSF52540">
    <property type="entry name" value="P-loop containing nucleoside triphosphate hydrolases"/>
    <property type="match status" value="2"/>
</dbReference>
<dbReference type="PANTHER" id="PTHR43788">
    <property type="entry name" value="DNA2/NAM7 HELICASE FAMILY MEMBER"/>
    <property type="match status" value="1"/>
</dbReference>
<dbReference type="EMBL" id="BAAANL010000004">
    <property type="protein sequence ID" value="GAA1863955.1"/>
    <property type="molecule type" value="Genomic_DNA"/>
</dbReference>
<dbReference type="InterPro" id="IPR027417">
    <property type="entry name" value="P-loop_NTPase"/>
</dbReference>
<evidence type="ECO:0000259" key="3">
    <source>
        <dbReference type="Pfam" id="PF08751"/>
    </source>
</evidence>
<protein>
    <submittedName>
        <fullName evidence="4">MobF family relaxase</fullName>
    </submittedName>
</protein>
<comment type="caution">
    <text evidence="4">The sequence shown here is derived from an EMBL/GenBank/DDBJ whole genome shotgun (WGS) entry which is preliminary data.</text>
</comment>
<keyword evidence="2" id="KW-0067">ATP-binding</keyword>
<dbReference type="Proteomes" id="UP001501094">
    <property type="component" value="Unassembled WGS sequence"/>
</dbReference>
<dbReference type="RefSeq" id="WP_344102718.1">
    <property type="nucleotide sequence ID" value="NZ_BAAANL010000004.1"/>
</dbReference>
<dbReference type="PANTHER" id="PTHR43788:SF6">
    <property type="entry name" value="DNA HELICASE B"/>
    <property type="match status" value="1"/>
</dbReference>
<dbReference type="Gene3D" id="3.40.50.300">
    <property type="entry name" value="P-loop containing nucleotide triphosphate hydrolases"/>
    <property type="match status" value="2"/>
</dbReference>
<dbReference type="InterPro" id="IPR014862">
    <property type="entry name" value="TrwC"/>
</dbReference>
<dbReference type="Gene3D" id="2.30.30.940">
    <property type="match status" value="1"/>
</dbReference>
<proteinExistence type="predicted"/>
<organism evidence="4 5">
    <name type="scientific">Myceligenerans crystallogenes</name>
    <dbReference type="NCBI Taxonomy" id="316335"/>
    <lineage>
        <taxon>Bacteria</taxon>
        <taxon>Bacillati</taxon>
        <taxon>Actinomycetota</taxon>
        <taxon>Actinomycetes</taxon>
        <taxon>Micrococcales</taxon>
        <taxon>Promicromonosporaceae</taxon>
        <taxon>Myceligenerans</taxon>
    </lineage>
</organism>
<dbReference type="SUPFAM" id="SSF55464">
    <property type="entry name" value="Origin of replication-binding domain, RBD-like"/>
    <property type="match status" value="1"/>
</dbReference>
<evidence type="ECO:0000256" key="1">
    <source>
        <dbReference type="ARBA" id="ARBA00022741"/>
    </source>
</evidence>
<evidence type="ECO:0000313" key="5">
    <source>
        <dbReference type="Proteomes" id="UP001501094"/>
    </source>
</evidence>
<gene>
    <name evidence="4" type="primary">mobF</name>
    <name evidence="4" type="ORF">GCM10009751_22480</name>
</gene>
<keyword evidence="1" id="KW-0547">Nucleotide-binding</keyword>
<name>A0ABN2NDB8_9MICO</name>
<evidence type="ECO:0000256" key="2">
    <source>
        <dbReference type="ARBA" id="ARBA00022840"/>
    </source>
</evidence>
<dbReference type="NCBIfam" id="NF041492">
    <property type="entry name" value="MobF"/>
    <property type="match status" value="1"/>
</dbReference>
<feature type="domain" description="TrwC relaxase" evidence="3">
    <location>
        <begin position="10"/>
        <end position="344"/>
    </location>
</feature>
<sequence>MTVSMNKMSAGDGYRYFMKSVAAADADRPMSTPLTRYYTETGTPPGRWMGSGVADLGSDAQGRLQVGDIVTELQMALLAGKGLDPITGDKLGRAYPAYEPGAGKTAVAGYDFTFSLPKSASVLWAVADADLQEQIAAAHHTAIDEVFALMERELAATRVGAKVAGNAINRAGEGGAVAQVPVTGLIAMAFDHWDSRANDPHLHTHVVISNKVKTVLDGRWRSLDARGFYDATVALSELHEAIVADHLTRILGVEWEPRSRGTDRNPAWAIVGVPQELVESFSSRTGQIDARTDELITEHRAKHGRAPTRKQIVKYRAQATLETRPDKTQHSLADLTAHWRHRAGRILGRDPAAWARRITSHSHARTLQAADVPQDVIADVAATVLIVVGDKKSTWRRWNVVAEVARQTKGWRFASTEDRLAVTMAITDRALEGSVRLTPPDIAATPAAFLRADGTSVLRPKDSAVFTSQTLLDAEERLLKRAGTRTAPRLDLPAVVQATKARDGIARGGRPVHAVSPGQAEAVARIAASGRQIDLLVGPAGAGKTTTMRTLRAAWERQHGRGAVVGLAPSAVAAEVLADDLGIGCENTAKWLHELFRGRTRFTQGQLVIVDEATLAGTLTLDRITAHAAAAGAKVLLVGDPAQLQAVQAGGAFALLTAERAADDGAPELAEVHRFTNEWEKRASLALRHGRPEAIGTYLAHDRVHDGDTDQMIEAAYDAWHHDLTQGKASVLVASDRETVRVLNERARAERLQSGDTDPGRAVRLADGLEASAGDVVITRRNDRRLRTRSGAWVRNGSRWTVAQVRDDGAVVVRQTGAPHGRTITLPAAYAAEHLDLGYAITTHRTQGITVDTAHLLAAPGMTREHLYVGLTRGRENNTVYVATDTSADITPDDYQEPSARAILAAILNTSGTEKAATQTRRDERERYESIAQLAAEYETLAAAAQHDRWTRLLHDSGLTPSEVQRVATAPAFGALTAELRRAEADGYTLETVMPALITQRSLDDTDDPAAVLHHRLVHATVRPRHSNGLTSHFARQPARVAGLIPRATGPIPAEYEQALQERERRIEERSDHLVTRAQRDGEPWLARLGPKPTHPHGRHAWHAAARTIAAYRDRYGITGAIPIGTGLVATTAQAADQARAAAALHATTTSPPDMPSVGFGVAEPARGDGIGL</sequence>
<dbReference type="Pfam" id="PF08751">
    <property type="entry name" value="TrwC"/>
    <property type="match status" value="1"/>
</dbReference>
<reference evidence="4 5" key="1">
    <citation type="journal article" date="2019" name="Int. J. Syst. Evol. Microbiol.">
        <title>The Global Catalogue of Microorganisms (GCM) 10K type strain sequencing project: providing services to taxonomists for standard genome sequencing and annotation.</title>
        <authorList>
            <consortium name="The Broad Institute Genomics Platform"/>
            <consortium name="The Broad Institute Genome Sequencing Center for Infectious Disease"/>
            <person name="Wu L."/>
            <person name="Ma J."/>
        </authorList>
    </citation>
    <scope>NUCLEOTIDE SEQUENCE [LARGE SCALE GENOMIC DNA]</scope>
    <source>
        <strain evidence="4 5">JCM 14326</strain>
    </source>
</reference>
<dbReference type="Pfam" id="PF13604">
    <property type="entry name" value="AAA_30"/>
    <property type="match status" value="1"/>
</dbReference>
<evidence type="ECO:0000313" key="4">
    <source>
        <dbReference type="EMBL" id="GAA1863955.1"/>
    </source>
</evidence>